<dbReference type="RefSeq" id="WP_408169328.1">
    <property type="nucleotide sequence ID" value="NZ_JAQQFR010000012.1"/>
</dbReference>
<dbReference type="PANTHER" id="PTHR37089">
    <property type="entry name" value="PROTEIN U-RELATED"/>
    <property type="match status" value="1"/>
</dbReference>
<proteinExistence type="predicted"/>
<reference evidence="2 3" key="1">
    <citation type="journal article" date="2024" name="Chem. Sci.">
        <title>Discovery of megapolipeptins by genome mining of a Burkholderiales bacteria collection.</title>
        <authorList>
            <person name="Paulo B.S."/>
            <person name="Recchia M.J.J."/>
            <person name="Lee S."/>
            <person name="Fergusson C.H."/>
            <person name="Romanowski S.B."/>
            <person name="Hernandez A."/>
            <person name="Krull N."/>
            <person name="Liu D.Y."/>
            <person name="Cavanagh H."/>
            <person name="Bos A."/>
            <person name="Gray C.A."/>
            <person name="Murphy B.T."/>
            <person name="Linington R.G."/>
            <person name="Eustaquio A.S."/>
        </authorList>
    </citation>
    <scope>NUCLEOTIDE SEQUENCE [LARGE SCALE GENOMIC DNA]</scope>
    <source>
        <strain evidence="2 3">RL21-008-BIB-B</strain>
    </source>
</reference>
<dbReference type="InterPro" id="IPR007893">
    <property type="entry name" value="Spore_coat_U/FanG"/>
</dbReference>
<dbReference type="EMBL" id="JAQQFR010000012">
    <property type="protein sequence ID" value="MFL9880274.1"/>
    <property type="molecule type" value="Genomic_DNA"/>
</dbReference>
<gene>
    <name evidence="2" type="ORF">PQR63_17870</name>
</gene>
<dbReference type="SUPFAM" id="SSF49401">
    <property type="entry name" value="Bacterial adhesins"/>
    <property type="match status" value="1"/>
</dbReference>
<protein>
    <submittedName>
        <fullName evidence="2">Spore coat U domain-containing protein</fullName>
    </submittedName>
</protein>
<sequence>MSSLGQAATSTGNLAVSAIVASTCSVQSAALPFGTYNSSAVQQSAQVGVVCSNGTSYTVSLDAGAAPGATSTDRKLVGDSSATLSYGLYQDPARSKNWGNASGSETVTNVGNGSQQNLPVYGYIPSGQNVKAGSYNDVVGITLSY</sequence>
<dbReference type="InterPro" id="IPR053167">
    <property type="entry name" value="Spore_coat_component"/>
</dbReference>
<name>A0ABW8ZED7_9BURK</name>
<organism evidence="2 3">
    <name type="scientific">Herbaspirillum rhizosphaerae</name>
    <dbReference type="NCBI Taxonomy" id="346179"/>
    <lineage>
        <taxon>Bacteria</taxon>
        <taxon>Pseudomonadati</taxon>
        <taxon>Pseudomonadota</taxon>
        <taxon>Betaproteobacteria</taxon>
        <taxon>Burkholderiales</taxon>
        <taxon>Oxalobacteraceae</taxon>
        <taxon>Herbaspirillum</taxon>
    </lineage>
</organism>
<accession>A0ABW8ZED7</accession>
<evidence type="ECO:0000313" key="3">
    <source>
        <dbReference type="Proteomes" id="UP001629214"/>
    </source>
</evidence>
<evidence type="ECO:0000313" key="2">
    <source>
        <dbReference type="EMBL" id="MFL9880274.1"/>
    </source>
</evidence>
<dbReference type="SMART" id="SM00972">
    <property type="entry name" value="SCPU"/>
    <property type="match status" value="1"/>
</dbReference>
<feature type="domain" description="Spore coat protein U/FanG" evidence="1">
    <location>
        <begin position="11"/>
        <end position="142"/>
    </location>
</feature>
<keyword evidence="3" id="KW-1185">Reference proteome</keyword>
<dbReference type="Pfam" id="PF05229">
    <property type="entry name" value="SCPU"/>
    <property type="match status" value="1"/>
</dbReference>
<dbReference type="InterPro" id="IPR008966">
    <property type="entry name" value="Adhesion_dom_sf"/>
</dbReference>
<dbReference type="Proteomes" id="UP001629214">
    <property type="component" value="Unassembled WGS sequence"/>
</dbReference>
<comment type="caution">
    <text evidence="2">The sequence shown here is derived from an EMBL/GenBank/DDBJ whole genome shotgun (WGS) entry which is preliminary data.</text>
</comment>
<evidence type="ECO:0000259" key="1">
    <source>
        <dbReference type="Pfam" id="PF05229"/>
    </source>
</evidence>